<reference evidence="1 2" key="1">
    <citation type="journal article" date="2021" name="Nat. Plants">
        <title>The Taxus genome provides insights into paclitaxel biosynthesis.</title>
        <authorList>
            <person name="Xiong X."/>
            <person name="Gou J."/>
            <person name="Liao Q."/>
            <person name="Li Y."/>
            <person name="Zhou Q."/>
            <person name="Bi G."/>
            <person name="Li C."/>
            <person name="Du R."/>
            <person name="Wang X."/>
            <person name="Sun T."/>
            <person name="Guo L."/>
            <person name="Liang H."/>
            <person name="Lu P."/>
            <person name="Wu Y."/>
            <person name="Zhang Z."/>
            <person name="Ro D.K."/>
            <person name="Shang Y."/>
            <person name="Huang S."/>
            <person name="Yan J."/>
        </authorList>
    </citation>
    <scope>NUCLEOTIDE SEQUENCE [LARGE SCALE GENOMIC DNA]</scope>
    <source>
        <strain evidence="1">Ta-2019</strain>
    </source>
</reference>
<feature type="non-terminal residue" evidence="1">
    <location>
        <position position="1"/>
    </location>
</feature>
<evidence type="ECO:0000313" key="1">
    <source>
        <dbReference type="EMBL" id="KAH9297576.1"/>
    </source>
</evidence>
<name>A0AA38CA11_TAXCH</name>
<proteinExistence type="predicted"/>
<sequence length="60" mass="6708">GSFRELRRESLLDLTKHGYCALNGSRLTFLFSGPGEQNRVVEGDVVSILMDPVSSWPKLK</sequence>
<dbReference type="Proteomes" id="UP000824469">
    <property type="component" value="Unassembled WGS sequence"/>
</dbReference>
<comment type="caution">
    <text evidence="1">The sequence shown here is derived from an EMBL/GenBank/DDBJ whole genome shotgun (WGS) entry which is preliminary data.</text>
</comment>
<protein>
    <submittedName>
        <fullName evidence="1">Uncharacterized protein</fullName>
    </submittedName>
</protein>
<dbReference type="EMBL" id="JAHRHJ020000010">
    <property type="protein sequence ID" value="KAH9297576.1"/>
    <property type="molecule type" value="Genomic_DNA"/>
</dbReference>
<keyword evidence="2" id="KW-1185">Reference proteome</keyword>
<dbReference type="AlphaFoldDB" id="A0AA38CA11"/>
<evidence type="ECO:0000313" key="2">
    <source>
        <dbReference type="Proteomes" id="UP000824469"/>
    </source>
</evidence>
<gene>
    <name evidence="1" type="ORF">KI387_029258</name>
</gene>
<accession>A0AA38CA11</accession>
<feature type="non-terminal residue" evidence="1">
    <location>
        <position position="60"/>
    </location>
</feature>
<organism evidence="1 2">
    <name type="scientific">Taxus chinensis</name>
    <name type="common">Chinese yew</name>
    <name type="synonym">Taxus wallichiana var. chinensis</name>
    <dbReference type="NCBI Taxonomy" id="29808"/>
    <lineage>
        <taxon>Eukaryota</taxon>
        <taxon>Viridiplantae</taxon>
        <taxon>Streptophyta</taxon>
        <taxon>Embryophyta</taxon>
        <taxon>Tracheophyta</taxon>
        <taxon>Spermatophyta</taxon>
        <taxon>Pinopsida</taxon>
        <taxon>Pinidae</taxon>
        <taxon>Conifers II</taxon>
        <taxon>Cupressales</taxon>
        <taxon>Taxaceae</taxon>
        <taxon>Taxus</taxon>
    </lineage>
</organism>